<evidence type="ECO:0000313" key="2">
    <source>
        <dbReference type="EMBL" id="GIH88945.1"/>
    </source>
</evidence>
<evidence type="ECO:0000259" key="1">
    <source>
        <dbReference type="Pfam" id="PF09346"/>
    </source>
</evidence>
<feature type="domain" description="Knr4/Smi1-like" evidence="1">
    <location>
        <begin position="40"/>
        <end position="176"/>
    </location>
</feature>
<keyword evidence="3" id="KW-1185">Reference proteome</keyword>
<comment type="caution">
    <text evidence="2">The sequence shown here is derived from an EMBL/GenBank/DDBJ whole genome shotgun (WGS) entry which is preliminary data.</text>
</comment>
<dbReference type="InterPro" id="IPR037883">
    <property type="entry name" value="Knr4/Smi1-like_sf"/>
</dbReference>
<dbReference type="Pfam" id="PF09346">
    <property type="entry name" value="SMI1_KNR4"/>
    <property type="match status" value="1"/>
</dbReference>
<organism evidence="2 3">
    <name type="scientific">Planobispora rosea</name>
    <dbReference type="NCBI Taxonomy" id="35762"/>
    <lineage>
        <taxon>Bacteria</taxon>
        <taxon>Bacillati</taxon>
        <taxon>Actinomycetota</taxon>
        <taxon>Actinomycetes</taxon>
        <taxon>Streptosporangiales</taxon>
        <taxon>Streptosporangiaceae</taxon>
        <taxon>Planobispora</taxon>
    </lineage>
</organism>
<dbReference type="RefSeq" id="WP_068923572.1">
    <property type="nucleotide sequence ID" value="NZ_BMQP01000064.1"/>
</dbReference>
<dbReference type="OrthoDB" id="1190024at2"/>
<protein>
    <recommendedName>
        <fullName evidence="1">Knr4/Smi1-like domain-containing protein</fullName>
    </recommendedName>
</protein>
<dbReference type="SUPFAM" id="SSF160631">
    <property type="entry name" value="SMI1/KNR4-like"/>
    <property type="match status" value="1"/>
</dbReference>
<sequence length="232" mass="25964">MELDADLVRQRLTELAGLSRPGRRSIGNHRYRLGPVVETEVLARAERTVGAPLPRGYRHFITTIGDGGAGPYHGLIPLQEALEAMDERFGGLDSLGRDCPLTQDVDFGELAGAPGSWEEHEARLDADPQYVAHYQRLKETYTGDPWGDGRLPIAEIGCGDWLFLVVRGPRRGTVWVDGLDSSTGLYCLEIGFATLYRRWLEESLAEAQERFTPPEASYSFLRYGDNPRYRPI</sequence>
<accession>A0A8J3SAA6</accession>
<gene>
    <name evidence="2" type="ORF">Pro02_73530</name>
</gene>
<reference evidence="2" key="1">
    <citation type="submission" date="2021-01" db="EMBL/GenBank/DDBJ databases">
        <title>Whole genome shotgun sequence of Planobispora rosea NBRC 15558.</title>
        <authorList>
            <person name="Komaki H."/>
            <person name="Tamura T."/>
        </authorList>
    </citation>
    <scope>NUCLEOTIDE SEQUENCE</scope>
    <source>
        <strain evidence="2">NBRC 15558</strain>
    </source>
</reference>
<dbReference type="InterPro" id="IPR018958">
    <property type="entry name" value="Knr4/Smi1-like_dom"/>
</dbReference>
<dbReference type="AlphaFoldDB" id="A0A8J3SAA6"/>
<evidence type="ECO:0000313" key="3">
    <source>
        <dbReference type="Proteomes" id="UP000655044"/>
    </source>
</evidence>
<dbReference type="EMBL" id="BOOI01000095">
    <property type="protein sequence ID" value="GIH88945.1"/>
    <property type="molecule type" value="Genomic_DNA"/>
</dbReference>
<dbReference type="Proteomes" id="UP000655044">
    <property type="component" value="Unassembled WGS sequence"/>
</dbReference>
<proteinExistence type="predicted"/>
<name>A0A8J3SAA6_PLARO</name>